<dbReference type="NCBIfam" id="TIGR00138">
    <property type="entry name" value="rsmG_gidB"/>
    <property type="match status" value="1"/>
</dbReference>
<evidence type="ECO:0000313" key="7">
    <source>
        <dbReference type="EMBL" id="QDS97819.1"/>
    </source>
</evidence>
<reference evidence="7 8" key="1">
    <citation type="submission" date="2019-02" db="EMBL/GenBank/DDBJ databases">
        <title>Deep-cultivation of Planctomycetes and their phenomic and genomic characterization uncovers novel biology.</title>
        <authorList>
            <person name="Wiegand S."/>
            <person name="Jogler M."/>
            <person name="Boedeker C."/>
            <person name="Pinto D."/>
            <person name="Vollmers J."/>
            <person name="Rivas-Marin E."/>
            <person name="Kohn T."/>
            <person name="Peeters S.H."/>
            <person name="Heuer A."/>
            <person name="Rast P."/>
            <person name="Oberbeckmann S."/>
            <person name="Bunk B."/>
            <person name="Jeske O."/>
            <person name="Meyerdierks A."/>
            <person name="Storesund J.E."/>
            <person name="Kallscheuer N."/>
            <person name="Luecker S."/>
            <person name="Lage O.M."/>
            <person name="Pohl T."/>
            <person name="Merkel B.J."/>
            <person name="Hornburger P."/>
            <person name="Mueller R.-W."/>
            <person name="Bruemmer F."/>
            <person name="Labrenz M."/>
            <person name="Spormann A.M."/>
            <person name="Op den Camp H."/>
            <person name="Overmann J."/>
            <person name="Amann R."/>
            <person name="Jetten M.S.M."/>
            <person name="Mascher T."/>
            <person name="Medema M.H."/>
            <person name="Devos D.P."/>
            <person name="Kaster A.-K."/>
            <person name="Ovreas L."/>
            <person name="Rohde M."/>
            <person name="Galperin M.Y."/>
            <person name="Jogler C."/>
        </authorList>
    </citation>
    <scope>NUCLEOTIDE SEQUENCE [LARGE SCALE GENOMIC DNA]</scope>
    <source>
        <strain evidence="7 8">HG15A2</strain>
    </source>
</reference>
<keyword evidence="8" id="KW-1185">Reference proteome</keyword>
<dbReference type="SUPFAM" id="SSF53335">
    <property type="entry name" value="S-adenosyl-L-methionine-dependent methyltransferases"/>
    <property type="match status" value="1"/>
</dbReference>
<keyword evidence="5 6" id="KW-0949">S-adenosyl-L-methionine</keyword>
<dbReference type="GO" id="GO:0005829">
    <property type="term" value="C:cytosol"/>
    <property type="evidence" value="ECO:0007669"/>
    <property type="project" value="TreeGrafter"/>
</dbReference>
<dbReference type="KEGG" id="amob:HG15A2_10860"/>
<keyword evidence="3 6" id="KW-0489">Methyltransferase</keyword>
<keyword evidence="2 6" id="KW-0698">rRNA processing</keyword>
<dbReference type="EC" id="2.1.1.-" evidence="6"/>
<keyword evidence="4 6" id="KW-0808">Transferase</keyword>
<evidence type="ECO:0000256" key="5">
    <source>
        <dbReference type="ARBA" id="ARBA00022691"/>
    </source>
</evidence>
<dbReference type="HAMAP" id="MF_00074">
    <property type="entry name" value="16SrRNA_methyltr_G"/>
    <property type="match status" value="1"/>
</dbReference>
<dbReference type="PANTHER" id="PTHR31760">
    <property type="entry name" value="S-ADENOSYL-L-METHIONINE-DEPENDENT METHYLTRANSFERASES SUPERFAMILY PROTEIN"/>
    <property type="match status" value="1"/>
</dbReference>
<comment type="subcellular location">
    <subcellularLocation>
        <location evidence="6">Cytoplasm</location>
    </subcellularLocation>
</comment>
<evidence type="ECO:0000313" key="8">
    <source>
        <dbReference type="Proteomes" id="UP000319852"/>
    </source>
</evidence>
<feature type="binding site" evidence="6">
    <location>
        <position position="88"/>
    </location>
    <ligand>
        <name>S-adenosyl-L-methionine</name>
        <dbReference type="ChEBI" id="CHEBI:59789"/>
    </ligand>
</feature>
<feature type="binding site" evidence="6">
    <location>
        <begin position="111"/>
        <end position="113"/>
    </location>
    <ligand>
        <name>S-adenosyl-L-methionine</name>
        <dbReference type="ChEBI" id="CHEBI:59789"/>
    </ligand>
</feature>
<dbReference type="RefSeq" id="WP_145058498.1">
    <property type="nucleotide sequence ID" value="NZ_CP036263.1"/>
</dbReference>
<name>A0A517MSH3_9BACT</name>
<evidence type="ECO:0000256" key="2">
    <source>
        <dbReference type="ARBA" id="ARBA00022552"/>
    </source>
</evidence>
<evidence type="ECO:0000256" key="6">
    <source>
        <dbReference type="HAMAP-Rule" id="MF_00074"/>
    </source>
</evidence>
<dbReference type="OrthoDB" id="9808773at2"/>
<feature type="binding site" evidence="6">
    <location>
        <position position="153"/>
    </location>
    <ligand>
        <name>S-adenosyl-L-methionine</name>
        <dbReference type="ChEBI" id="CHEBI:59789"/>
    </ligand>
</feature>
<comment type="caution">
    <text evidence="6">Lacks conserved residue(s) required for the propagation of feature annotation.</text>
</comment>
<protein>
    <recommendedName>
        <fullName evidence="6">Ribosomal RNA small subunit methyltransferase G</fullName>
        <ecNumber evidence="6">2.1.1.-</ecNumber>
    </recommendedName>
    <alternativeName>
        <fullName evidence="6">16S rRNA 7-methylguanosine methyltransferase</fullName>
        <shortName evidence="6">16S rRNA m7G methyltransferase</shortName>
    </alternativeName>
</protein>
<dbReference type="Proteomes" id="UP000319852">
    <property type="component" value="Chromosome"/>
</dbReference>
<dbReference type="GO" id="GO:0070043">
    <property type="term" value="F:rRNA (guanine-N7-)-methyltransferase activity"/>
    <property type="evidence" value="ECO:0007669"/>
    <property type="project" value="UniProtKB-UniRule"/>
</dbReference>
<evidence type="ECO:0000256" key="4">
    <source>
        <dbReference type="ARBA" id="ARBA00022679"/>
    </source>
</evidence>
<organism evidence="7 8">
    <name type="scientific">Adhaeretor mobilis</name>
    <dbReference type="NCBI Taxonomy" id="1930276"/>
    <lineage>
        <taxon>Bacteria</taxon>
        <taxon>Pseudomonadati</taxon>
        <taxon>Planctomycetota</taxon>
        <taxon>Planctomycetia</taxon>
        <taxon>Pirellulales</taxon>
        <taxon>Lacipirellulaceae</taxon>
        <taxon>Adhaeretor</taxon>
    </lineage>
</organism>
<dbReference type="InterPro" id="IPR003682">
    <property type="entry name" value="rRNA_ssu_MeTfrase_G"/>
</dbReference>
<sequence>MSEPSPTEQPPVDPEFGTLNEALAHFEIELEQPQVELLDRYREVLWRFNEQINLTRHTTLAKFVGRDVVDSLELAKHIAQGNRVLDVGSGGGVPGLVIAICRPDLKVSVCESTQKKAKVLFAMVEELGLSVPVLACRAEEALELSTYDTLTARAVAPLAKLLYWFNLHWDAFDELLLIKGKSWVEERAEARHRGFMKPLELRKLGDYPMLGGGESVILRLWRKETDEP</sequence>
<dbReference type="InterPro" id="IPR029063">
    <property type="entry name" value="SAM-dependent_MTases_sf"/>
</dbReference>
<feature type="binding site" evidence="6">
    <location>
        <begin position="138"/>
        <end position="139"/>
    </location>
    <ligand>
        <name>S-adenosyl-L-methionine</name>
        <dbReference type="ChEBI" id="CHEBI:59789"/>
    </ligand>
</feature>
<comment type="similarity">
    <text evidence="6">Belongs to the methyltransferase superfamily. RNA methyltransferase RsmG family.</text>
</comment>
<proteinExistence type="inferred from homology"/>
<dbReference type="Pfam" id="PF02527">
    <property type="entry name" value="GidB"/>
    <property type="match status" value="1"/>
</dbReference>
<keyword evidence="1 6" id="KW-0963">Cytoplasm</keyword>
<dbReference type="AlphaFoldDB" id="A0A517MSH3"/>
<accession>A0A517MSH3</accession>
<dbReference type="EMBL" id="CP036263">
    <property type="protein sequence ID" value="QDS97819.1"/>
    <property type="molecule type" value="Genomic_DNA"/>
</dbReference>
<evidence type="ECO:0000256" key="1">
    <source>
        <dbReference type="ARBA" id="ARBA00022490"/>
    </source>
</evidence>
<comment type="function">
    <text evidence="6">Specifically methylates the N7 position of a guanine in 16S rRNA.</text>
</comment>
<evidence type="ECO:0000256" key="3">
    <source>
        <dbReference type="ARBA" id="ARBA00022603"/>
    </source>
</evidence>
<dbReference type="PANTHER" id="PTHR31760:SF0">
    <property type="entry name" value="S-ADENOSYL-L-METHIONINE-DEPENDENT METHYLTRANSFERASES SUPERFAMILY PROTEIN"/>
    <property type="match status" value="1"/>
</dbReference>
<gene>
    <name evidence="6 7" type="primary">rsmG</name>
    <name evidence="7" type="ORF">HG15A2_10860</name>
</gene>
<dbReference type="Gene3D" id="3.40.50.150">
    <property type="entry name" value="Vaccinia Virus protein VP39"/>
    <property type="match status" value="1"/>
</dbReference>